<evidence type="ECO:0000313" key="1">
    <source>
        <dbReference type="EMBL" id="MDO6124565.1"/>
    </source>
</evidence>
<proteinExistence type="predicted"/>
<name>A0ABT8XN36_9HYPH</name>
<protein>
    <submittedName>
        <fullName evidence="1">Uncharacterized protein</fullName>
    </submittedName>
</protein>
<accession>A0ABT8XN36</accession>
<dbReference type="RefSeq" id="WP_244763531.1">
    <property type="nucleotide sequence ID" value="NZ_JALJCJ010000008.1"/>
</dbReference>
<dbReference type="Proteomes" id="UP001177080">
    <property type="component" value="Unassembled WGS sequence"/>
</dbReference>
<organism evidence="1 2">
    <name type="scientific">Shinella curvata</name>
    <dbReference type="NCBI Taxonomy" id="1817964"/>
    <lineage>
        <taxon>Bacteria</taxon>
        <taxon>Pseudomonadati</taxon>
        <taxon>Pseudomonadota</taxon>
        <taxon>Alphaproteobacteria</taxon>
        <taxon>Hyphomicrobiales</taxon>
        <taxon>Rhizobiaceae</taxon>
        <taxon>Shinella</taxon>
    </lineage>
</organism>
<sequence length="52" mass="5670">MAAIDEIWEQKTASDGVALVMELSIYKLTACLARLAETVSSFLSQSRSPFSC</sequence>
<dbReference type="EMBL" id="WHSC02000013">
    <property type="protein sequence ID" value="MDO6124565.1"/>
    <property type="molecule type" value="Genomic_DNA"/>
</dbReference>
<keyword evidence="2" id="KW-1185">Reference proteome</keyword>
<comment type="caution">
    <text evidence="1">The sequence shown here is derived from an EMBL/GenBank/DDBJ whole genome shotgun (WGS) entry which is preliminary data.</text>
</comment>
<reference evidence="1" key="1">
    <citation type="submission" date="2022-04" db="EMBL/GenBank/DDBJ databases">
        <title>Shinella lacus sp. nov., a novel member of the genus Shinella from water.</title>
        <authorList>
            <person name="Deng Y."/>
        </authorList>
    </citation>
    <scope>NUCLEOTIDE SEQUENCE</scope>
    <source>
        <strain evidence="1">JCM 31239</strain>
    </source>
</reference>
<gene>
    <name evidence="1" type="ORF">GB928_025585</name>
</gene>
<evidence type="ECO:0000313" key="2">
    <source>
        <dbReference type="Proteomes" id="UP001177080"/>
    </source>
</evidence>